<dbReference type="SUPFAM" id="SSF52540">
    <property type="entry name" value="P-loop containing nucleoside triphosphate hydrolases"/>
    <property type="match status" value="1"/>
</dbReference>
<feature type="compositionally biased region" description="Acidic residues" evidence="7">
    <location>
        <begin position="247"/>
        <end position="258"/>
    </location>
</feature>
<dbReference type="OrthoDB" id="302885at2157"/>
<keyword evidence="10" id="KW-1185">Reference proteome</keyword>
<dbReference type="EC" id="3.6.3.28" evidence="9"/>
<keyword evidence="5" id="KW-1278">Translocase</keyword>
<dbReference type="PROSITE" id="PS50893">
    <property type="entry name" value="ABC_TRANSPORTER_2"/>
    <property type="match status" value="1"/>
</dbReference>
<dbReference type="AlphaFoldDB" id="A0A3N6N5G8"/>
<sequence length="267" mass="29739">MLKIDGLKKTYSTGDEALKGVSFEVDSSEIVAIIGPSGAGKSTLIRCVNRLEEPTEGTIFLDDVEVTSLSKKELRNARRDIGMVFQEFGLVDRLTVMENVLSGRLGYMSSLNAFRRNYPEEDIRRAREILSTVDMAGYEDDRADELSGGQRQRVGIARAVIQNPKILLVDEPTSALDPETSRKVMELLIDIAQEEDISVLINIHEVHLATRFADKIFGLRDGEVVFEGLAAELDESAKDKIYRGEDPEQEVDVSDDSELQSTDIKEI</sequence>
<dbReference type="RefSeq" id="WP_124196300.1">
    <property type="nucleotide sequence ID" value="NZ_REGA01000013.1"/>
</dbReference>
<keyword evidence="3" id="KW-0547">Nucleotide-binding</keyword>
<name>A0A3N6N5G8_NATCH</name>
<evidence type="ECO:0000256" key="5">
    <source>
        <dbReference type="ARBA" id="ARBA00022967"/>
    </source>
</evidence>
<keyword evidence="1" id="KW-0813">Transport</keyword>
<accession>A0A3N6N5G8</accession>
<evidence type="ECO:0000256" key="2">
    <source>
        <dbReference type="ARBA" id="ARBA00022475"/>
    </source>
</evidence>
<reference evidence="9 10" key="1">
    <citation type="submission" date="2018-10" db="EMBL/GenBank/DDBJ databases">
        <title>Natrarchaeobius chitinivorans gen. nov., sp. nov., and Natrarchaeobius haloalkaliphilus sp. nov., alkaliphilic, chitin-utilizing haloarchaea from hypersaline alkaline lakes.</title>
        <authorList>
            <person name="Sorokin D.Y."/>
            <person name="Elcheninov A.G."/>
            <person name="Kostrikina N.A."/>
            <person name="Bale N.J."/>
            <person name="Sinninghe Damste J.S."/>
            <person name="Khijniak T.V."/>
            <person name="Kublanov I.V."/>
            <person name="Toshchakov S.V."/>
        </authorList>
    </citation>
    <scope>NUCLEOTIDE SEQUENCE [LARGE SCALE GENOMIC DNA]</scope>
    <source>
        <strain evidence="9 10">AArcht4T</strain>
    </source>
</reference>
<dbReference type="GO" id="GO:0005524">
    <property type="term" value="F:ATP binding"/>
    <property type="evidence" value="ECO:0007669"/>
    <property type="project" value="UniProtKB-KW"/>
</dbReference>
<dbReference type="GO" id="GO:0015416">
    <property type="term" value="F:ABC-type phosphonate transporter activity"/>
    <property type="evidence" value="ECO:0007669"/>
    <property type="project" value="InterPro"/>
</dbReference>
<evidence type="ECO:0000256" key="7">
    <source>
        <dbReference type="SAM" id="MobiDB-lite"/>
    </source>
</evidence>
<dbReference type="GO" id="GO:0016020">
    <property type="term" value="C:membrane"/>
    <property type="evidence" value="ECO:0007669"/>
    <property type="project" value="InterPro"/>
</dbReference>
<evidence type="ECO:0000313" key="10">
    <source>
        <dbReference type="Proteomes" id="UP000282323"/>
    </source>
</evidence>
<dbReference type="InterPro" id="IPR003439">
    <property type="entry name" value="ABC_transporter-like_ATP-bd"/>
</dbReference>
<dbReference type="GO" id="GO:0016887">
    <property type="term" value="F:ATP hydrolysis activity"/>
    <property type="evidence" value="ECO:0007669"/>
    <property type="project" value="InterPro"/>
</dbReference>
<evidence type="ECO:0000256" key="6">
    <source>
        <dbReference type="ARBA" id="ARBA00023136"/>
    </source>
</evidence>
<evidence type="ECO:0000259" key="8">
    <source>
        <dbReference type="PROSITE" id="PS50893"/>
    </source>
</evidence>
<dbReference type="CDD" id="cd03256">
    <property type="entry name" value="ABC_PhnC_transporter"/>
    <property type="match status" value="1"/>
</dbReference>
<dbReference type="InterPro" id="IPR027417">
    <property type="entry name" value="P-loop_NTPase"/>
</dbReference>
<evidence type="ECO:0000256" key="4">
    <source>
        <dbReference type="ARBA" id="ARBA00022840"/>
    </source>
</evidence>
<evidence type="ECO:0000313" key="9">
    <source>
        <dbReference type="EMBL" id="RQG93522.1"/>
    </source>
</evidence>
<dbReference type="SMART" id="SM00382">
    <property type="entry name" value="AAA"/>
    <property type="match status" value="1"/>
</dbReference>
<organism evidence="9 10">
    <name type="scientific">Natrarchaeobius chitinivorans</name>
    <dbReference type="NCBI Taxonomy" id="1679083"/>
    <lineage>
        <taxon>Archaea</taxon>
        <taxon>Methanobacteriati</taxon>
        <taxon>Methanobacteriota</taxon>
        <taxon>Stenosarchaea group</taxon>
        <taxon>Halobacteria</taxon>
        <taxon>Halobacteriales</taxon>
        <taxon>Natrialbaceae</taxon>
        <taxon>Natrarchaeobius</taxon>
    </lineage>
</organism>
<dbReference type="PANTHER" id="PTHR43166">
    <property type="entry name" value="AMINO ACID IMPORT ATP-BINDING PROTEIN"/>
    <property type="match status" value="1"/>
</dbReference>
<dbReference type="PANTHER" id="PTHR43166:SF6">
    <property type="entry name" value="PHOSPHONATES IMPORT ATP-BINDING PROTEIN PHNC"/>
    <property type="match status" value="1"/>
</dbReference>
<dbReference type="NCBIfam" id="TIGR02315">
    <property type="entry name" value="ABC_phnC"/>
    <property type="match status" value="1"/>
</dbReference>
<dbReference type="InterPro" id="IPR050086">
    <property type="entry name" value="MetN_ABC_transporter-like"/>
</dbReference>
<dbReference type="EMBL" id="REGA01000013">
    <property type="protein sequence ID" value="RQG93522.1"/>
    <property type="molecule type" value="Genomic_DNA"/>
</dbReference>
<feature type="domain" description="ABC transporter" evidence="8">
    <location>
        <begin position="2"/>
        <end position="246"/>
    </location>
</feature>
<dbReference type="Gene3D" id="3.40.50.300">
    <property type="entry name" value="P-loop containing nucleotide triphosphate hydrolases"/>
    <property type="match status" value="1"/>
</dbReference>
<evidence type="ECO:0000256" key="1">
    <source>
        <dbReference type="ARBA" id="ARBA00022448"/>
    </source>
</evidence>
<keyword evidence="2" id="KW-1003">Cell membrane</keyword>
<dbReference type="PROSITE" id="PS00211">
    <property type="entry name" value="ABC_TRANSPORTER_1"/>
    <property type="match status" value="1"/>
</dbReference>
<keyword evidence="9" id="KW-0378">Hydrolase</keyword>
<dbReference type="InterPro" id="IPR012693">
    <property type="entry name" value="ABC_transpr_PhnC"/>
</dbReference>
<evidence type="ECO:0000256" key="3">
    <source>
        <dbReference type="ARBA" id="ARBA00022741"/>
    </source>
</evidence>
<gene>
    <name evidence="9" type="primary">phnC</name>
    <name evidence="9" type="ORF">EA473_14375</name>
</gene>
<protein>
    <submittedName>
        <fullName evidence="9">Phosphonate ABC transporter ATP-binding protein</fullName>
        <ecNumber evidence="9">3.6.3.28</ecNumber>
    </submittedName>
</protein>
<proteinExistence type="predicted"/>
<dbReference type="Pfam" id="PF00005">
    <property type="entry name" value="ABC_tran"/>
    <property type="match status" value="1"/>
</dbReference>
<keyword evidence="6" id="KW-0472">Membrane</keyword>
<dbReference type="InterPro" id="IPR003593">
    <property type="entry name" value="AAA+_ATPase"/>
</dbReference>
<dbReference type="InterPro" id="IPR017871">
    <property type="entry name" value="ABC_transporter-like_CS"/>
</dbReference>
<comment type="caution">
    <text evidence="9">The sequence shown here is derived from an EMBL/GenBank/DDBJ whole genome shotgun (WGS) entry which is preliminary data.</text>
</comment>
<keyword evidence="4 9" id="KW-0067">ATP-binding</keyword>
<feature type="region of interest" description="Disordered" evidence="7">
    <location>
        <begin position="240"/>
        <end position="267"/>
    </location>
</feature>
<dbReference type="Proteomes" id="UP000282323">
    <property type="component" value="Unassembled WGS sequence"/>
</dbReference>